<dbReference type="EMBL" id="QMQV01000023">
    <property type="protein sequence ID" value="RLE49768.1"/>
    <property type="molecule type" value="Genomic_DNA"/>
</dbReference>
<dbReference type="Proteomes" id="UP000278475">
    <property type="component" value="Unassembled WGS sequence"/>
</dbReference>
<dbReference type="NCBIfam" id="TIGR03121">
    <property type="entry name" value="one_C_dehyd_A"/>
    <property type="match status" value="1"/>
</dbReference>
<dbReference type="Gene3D" id="3.20.20.140">
    <property type="entry name" value="Metal-dependent hydrolases"/>
    <property type="match status" value="1"/>
</dbReference>
<proteinExistence type="predicted"/>
<dbReference type="PIRSF" id="PIRSF006453">
    <property type="entry name" value="FwdA"/>
    <property type="match status" value="1"/>
</dbReference>
<dbReference type="GO" id="GO:0016810">
    <property type="term" value="F:hydrolase activity, acting on carbon-nitrogen (but not peptide) bonds"/>
    <property type="evidence" value="ECO:0007669"/>
    <property type="project" value="InterPro"/>
</dbReference>
<dbReference type="InterPro" id="IPR050378">
    <property type="entry name" value="Metallo-dep_Hydrolases_sf"/>
</dbReference>
<organism evidence="2 3">
    <name type="scientific">Thermoproteota archaeon</name>
    <dbReference type="NCBI Taxonomy" id="2056631"/>
    <lineage>
        <taxon>Archaea</taxon>
        <taxon>Thermoproteota</taxon>
    </lineage>
</organism>
<comment type="caution">
    <text evidence="2">The sequence shown here is derived from an EMBL/GenBank/DDBJ whole genome shotgun (WGS) entry which is preliminary data.</text>
</comment>
<dbReference type="Pfam" id="PF07969">
    <property type="entry name" value="Amidohydro_3"/>
    <property type="match status" value="1"/>
</dbReference>
<gene>
    <name evidence="2" type="ORF">DRJ31_03775</name>
</gene>
<dbReference type="InterPro" id="IPR012027">
    <property type="entry name" value="Formylmethanofuran_DH_asu"/>
</dbReference>
<dbReference type="PANTHER" id="PTHR11647:SF1">
    <property type="entry name" value="COLLAPSIN RESPONSE MEDIATOR PROTEIN"/>
    <property type="match status" value="1"/>
</dbReference>
<protein>
    <submittedName>
        <fullName evidence="2">Formylmethanofuran dehydrogenase subunit A</fullName>
    </submittedName>
</protein>
<reference evidence="2 3" key="1">
    <citation type="submission" date="2018-06" db="EMBL/GenBank/DDBJ databases">
        <title>Extensive metabolic versatility and redundancy in microbially diverse, dynamic hydrothermal sediments.</title>
        <authorList>
            <person name="Dombrowski N."/>
            <person name="Teske A."/>
            <person name="Baker B.J."/>
        </authorList>
    </citation>
    <scope>NUCLEOTIDE SEQUENCE [LARGE SCALE GENOMIC DNA]</scope>
    <source>
        <strain evidence="2">B66_G16</strain>
    </source>
</reference>
<evidence type="ECO:0000259" key="1">
    <source>
        <dbReference type="Pfam" id="PF07969"/>
    </source>
</evidence>
<dbReference type="AlphaFoldDB" id="A0A497ET42"/>
<dbReference type="InterPro" id="IPR011059">
    <property type="entry name" value="Metal-dep_hydrolase_composite"/>
</dbReference>
<dbReference type="SUPFAM" id="SSF51338">
    <property type="entry name" value="Composite domain of metallo-dependent hydrolases"/>
    <property type="match status" value="2"/>
</dbReference>
<name>A0A497ET42_9CREN</name>
<dbReference type="InterPro" id="IPR013108">
    <property type="entry name" value="Amidohydro_3"/>
</dbReference>
<dbReference type="PANTHER" id="PTHR11647">
    <property type="entry name" value="HYDRANTOINASE/DIHYDROPYRIMIDINASE FAMILY MEMBER"/>
    <property type="match status" value="1"/>
</dbReference>
<dbReference type="SUPFAM" id="SSF51556">
    <property type="entry name" value="Metallo-dependent hydrolases"/>
    <property type="match status" value="1"/>
</dbReference>
<accession>A0A497ET42</accession>
<dbReference type="Gene3D" id="2.30.40.10">
    <property type="entry name" value="Urease, subunit C, domain 1"/>
    <property type="match status" value="2"/>
</dbReference>
<evidence type="ECO:0000313" key="2">
    <source>
        <dbReference type="EMBL" id="RLE49768.1"/>
    </source>
</evidence>
<sequence>MLSELLIKNGYVYDPINNINGEVMDIAVKNGKIVDVKEIDITKAKVIDAKDKVVMPGGVDIHAHVAGPKVNMGRVMRPEDHYKSFMKFVPSIRRSGSGRSVPSTTITGYRYARMGWTTVIEPASPPLKTRHTHDELNDIPIVDKAALLLMDANWFIFDYLENKDYDRVAAFVAWILDALKCYAVKLVDPGEAESWSWGIVGLNFDEQIPGRNLTPRDIVTGLAKVNEMLNLPHSIHVHCNKLGEPGNYETTIKTMHSVRGIARSGRKGIHVTHVQFSSYMGSCWADLRSASEKIAKYVNAHEHASIDMGQVCFGDTTTMTADADFEFTLFHLAKWKWSNMDVELECAAGIVPFNYKPSSYVHATQWAIGLETALLIKDPWKIVLSTDHPNAAPFTKYPRIIAWLMSKKARDEVIAKISRKAAKRLSLPAIDREMTLYEIAVMTRAAPAKLLGLSKFKGHLGVGADADIAIYDLNPAKLDLSKDYKAVVKAFRRAAYTIKDGEVVVVDGEVVNTTYGKTFYVKAEGLDEKLVNEVVQDISAKFKERYSVCLENYVIGLNELRRHHAIQVQPRRGRES</sequence>
<dbReference type="InterPro" id="IPR032466">
    <property type="entry name" value="Metal_Hydrolase"/>
</dbReference>
<evidence type="ECO:0000313" key="3">
    <source>
        <dbReference type="Proteomes" id="UP000278475"/>
    </source>
</evidence>
<feature type="domain" description="Amidohydrolase 3" evidence="1">
    <location>
        <begin position="45"/>
        <end position="505"/>
    </location>
</feature>